<organism evidence="3">
    <name type="scientific">hydrothermal vent metagenome</name>
    <dbReference type="NCBI Taxonomy" id="652676"/>
    <lineage>
        <taxon>unclassified sequences</taxon>
        <taxon>metagenomes</taxon>
        <taxon>ecological metagenomes</taxon>
    </lineage>
</organism>
<dbReference type="InterPro" id="IPR004291">
    <property type="entry name" value="Transposase_IS66_central"/>
</dbReference>
<gene>
    <name evidence="3" type="ORF">MNBD_GAMMA11-780</name>
</gene>
<dbReference type="InterPro" id="IPR052344">
    <property type="entry name" value="Transposase-related"/>
</dbReference>
<dbReference type="AlphaFoldDB" id="A0A3B0XEX7"/>
<reference evidence="3" key="1">
    <citation type="submission" date="2018-06" db="EMBL/GenBank/DDBJ databases">
        <authorList>
            <person name="Zhirakovskaya E."/>
        </authorList>
    </citation>
    <scope>NUCLEOTIDE SEQUENCE</scope>
</reference>
<accession>A0A3B0XEX7</accession>
<dbReference type="EMBL" id="UOFG01000194">
    <property type="protein sequence ID" value="VAW63160.1"/>
    <property type="molecule type" value="Genomic_DNA"/>
</dbReference>
<protein>
    <submittedName>
        <fullName evidence="3">Mobile element protein</fullName>
    </submittedName>
</protein>
<dbReference type="PANTHER" id="PTHR33678">
    <property type="entry name" value="BLL1576 PROTEIN"/>
    <property type="match status" value="1"/>
</dbReference>
<proteinExistence type="predicted"/>
<name>A0A3B0XEX7_9ZZZZ</name>
<evidence type="ECO:0000259" key="2">
    <source>
        <dbReference type="Pfam" id="PF13817"/>
    </source>
</evidence>
<sequence length="99" mass="11051">MDTGAVERALRVIPMGKKNWLFNGTEVGAQYTGIIQSLIVTCRMNGINPSVYLTDVLQRISQHPASQVEELTPVNWKEKYADNVLKSDLECQGTIDVLE</sequence>
<dbReference type="Pfam" id="PF03050">
    <property type="entry name" value="DDE_Tnp_IS66"/>
    <property type="match status" value="1"/>
</dbReference>
<feature type="domain" description="Transposase IS66 C-terminal" evidence="2">
    <location>
        <begin position="37"/>
        <end position="73"/>
    </location>
</feature>
<feature type="domain" description="Transposase IS66 central" evidence="1">
    <location>
        <begin position="1"/>
        <end position="30"/>
    </location>
</feature>
<dbReference type="InterPro" id="IPR039552">
    <property type="entry name" value="IS66_C"/>
</dbReference>
<evidence type="ECO:0000313" key="3">
    <source>
        <dbReference type="EMBL" id="VAW63160.1"/>
    </source>
</evidence>
<dbReference type="PANTHER" id="PTHR33678:SF1">
    <property type="entry name" value="BLL1576 PROTEIN"/>
    <property type="match status" value="1"/>
</dbReference>
<dbReference type="Pfam" id="PF13817">
    <property type="entry name" value="DDE_Tnp_IS66_C"/>
    <property type="match status" value="1"/>
</dbReference>
<evidence type="ECO:0000259" key="1">
    <source>
        <dbReference type="Pfam" id="PF03050"/>
    </source>
</evidence>